<dbReference type="InterPro" id="IPR013328">
    <property type="entry name" value="6PGD_dom2"/>
</dbReference>
<dbReference type="SUPFAM" id="SSF48179">
    <property type="entry name" value="6-phosphogluconate dehydrogenase C-terminal domain-like"/>
    <property type="match status" value="1"/>
</dbReference>
<gene>
    <name evidence="8" type="ORF">TSOC_011171</name>
</gene>
<dbReference type="GO" id="GO:0006631">
    <property type="term" value="P:fatty acid metabolic process"/>
    <property type="evidence" value="ECO:0007669"/>
    <property type="project" value="InterPro"/>
</dbReference>
<comment type="similarity">
    <text evidence="1">Belongs to the 3-hydroxyacyl-CoA dehydrogenase family.</text>
</comment>
<evidence type="ECO:0000256" key="3">
    <source>
        <dbReference type="ARBA" id="ARBA00023709"/>
    </source>
</evidence>
<keyword evidence="9" id="KW-1185">Reference proteome</keyword>
<dbReference type="AlphaFoldDB" id="A0A2J7ZRD3"/>
<dbReference type="PIRSF" id="PIRSF000105">
    <property type="entry name" value="HCDH"/>
    <property type="match status" value="1"/>
</dbReference>
<reference evidence="8 9" key="1">
    <citation type="journal article" date="2017" name="Mol. Biol. Evol.">
        <title>The 4-celled Tetrabaena socialis nuclear genome reveals the essential components for genetic control of cell number at the origin of multicellularity in the volvocine lineage.</title>
        <authorList>
            <person name="Featherston J."/>
            <person name="Arakaki Y."/>
            <person name="Hanschen E.R."/>
            <person name="Ferris P.J."/>
            <person name="Michod R.E."/>
            <person name="Olson B.J.S.C."/>
            <person name="Nozaki H."/>
            <person name="Durand P.M."/>
        </authorList>
    </citation>
    <scope>NUCLEOTIDE SEQUENCE [LARGE SCALE GENOMIC DNA]</scope>
    <source>
        <strain evidence="8 9">NIES-571</strain>
    </source>
</reference>
<dbReference type="GO" id="GO:0016616">
    <property type="term" value="F:oxidoreductase activity, acting on the CH-OH group of donors, NAD or NADP as acceptor"/>
    <property type="evidence" value="ECO:0007669"/>
    <property type="project" value="InterPro"/>
</dbReference>
<evidence type="ECO:0000256" key="1">
    <source>
        <dbReference type="ARBA" id="ARBA00009463"/>
    </source>
</evidence>
<keyword evidence="2" id="KW-0560">Oxidoreductase</keyword>
<accession>A0A2J7ZRD3</accession>
<comment type="caution">
    <text evidence="8">The sequence shown here is derived from an EMBL/GenBank/DDBJ whole genome shotgun (WGS) entry which is preliminary data.</text>
</comment>
<dbReference type="InterPro" id="IPR022694">
    <property type="entry name" value="3-OHacyl-CoA_DH"/>
</dbReference>
<feature type="domain" description="3-hydroxyacyl-CoA dehydrogenase C-terminal" evidence="6">
    <location>
        <begin position="97"/>
        <end position="193"/>
    </location>
</feature>
<feature type="domain" description="3-hydroxyacyl-CoA dehydrogenase NAD binding" evidence="7">
    <location>
        <begin position="15"/>
        <end position="92"/>
    </location>
</feature>
<dbReference type="Pfam" id="PF00725">
    <property type="entry name" value="3HCDH"/>
    <property type="match status" value="1"/>
</dbReference>
<feature type="site" description="Important for catalytic activity" evidence="5">
    <location>
        <position position="51"/>
    </location>
</feature>
<dbReference type="InterPro" id="IPR006176">
    <property type="entry name" value="3-OHacyl-CoA_DH_NAD-bd"/>
</dbReference>
<dbReference type="Gene3D" id="3.40.50.720">
    <property type="entry name" value="NAD(P)-binding Rossmann-like Domain"/>
    <property type="match status" value="1"/>
</dbReference>
<protein>
    <submittedName>
        <fullName evidence="8">3-hydroxybutyryl-CoA dehydrogenase</fullName>
    </submittedName>
</protein>
<dbReference type="PANTHER" id="PTHR48075:SF5">
    <property type="entry name" value="3-HYDROXYBUTYRYL-COA DEHYDROGENASE"/>
    <property type="match status" value="1"/>
</dbReference>
<comment type="catalytic activity">
    <reaction evidence="3">
        <text>a (3S)-3-hydroxyacyl-CoA = a (2E)-enoyl-CoA + H2O</text>
        <dbReference type="Rhea" id="RHEA:16105"/>
        <dbReference type="ChEBI" id="CHEBI:15377"/>
        <dbReference type="ChEBI" id="CHEBI:57318"/>
        <dbReference type="ChEBI" id="CHEBI:58856"/>
        <dbReference type="EC" id="4.2.1.17"/>
    </reaction>
</comment>
<dbReference type="SUPFAM" id="SSF51735">
    <property type="entry name" value="NAD(P)-binding Rossmann-fold domains"/>
    <property type="match status" value="1"/>
</dbReference>
<sequence length="223" mass="24504">TSPTPACTTPLPPLLEQVTRVQTILASNTSSISITRLASATSKPHRVVGMHFMHPAPVVPLVEIARGMHTSQQTYESARSLAEYLGKSVCVSMDRPGFLVYRLLMPMVNEAFFLLSEAVGSAEDIDRSMRLGTNMQLGPLRLADQIGLDTCLSIMRTLHTQFGDSKYRPCPLLVQYVDGGLYGVKSGRGVFQYEHEAGSSYQTQPHLNINHHINNVPPPHGHL</sequence>
<dbReference type="OrthoDB" id="5958943at2759"/>
<dbReference type="Pfam" id="PF02737">
    <property type="entry name" value="3HCDH_N"/>
    <property type="match status" value="1"/>
</dbReference>
<dbReference type="InterPro" id="IPR006108">
    <property type="entry name" value="3HC_DH_C"/>
</dbReference>
<organism evidence="8 9">
    <name type="scientific">Tetrabaena socialis</name>
    <dbReference type="NCBI Taxonomy" id="47790"/>
    <lineage>
        <taxon>Eukaryota</taxon>
        <taxon>Viridiplantae</taxon>
        <taxon>Chlorophyta</taxon>
        <taxon>core chlorophytes</taxon>
        <taxon>Chlorophyceae</taxon>
        <taxon>CS clade</taxon>
        <taxon>Chlamydomonadales</taxon>
        <taxon>Tetrabaenaceae</taxon>
        <taxon>Tetrabaena</taxon>
    </lineage>
</organism>
<dbReference type="GO" id="GO:0004300">
    <property type="term" value="F:enoyl-CoA hydratase activity"/>
    <property type="evidence" value="ECO:0007669"/>
    <property type="project" value="UniProtKB-EC"/>
</dbReference>
<evidence type="ECO:0000259" key="7">
    <source>
        <dbReference type="Pfam" id="PF02737"/>
    </source>
</evidence>
<comment type="catalytic activity">
    <reaction evidence="4">
        <text>a 4-saturated-(3S)-3-hydroxyacyl-CoA = a (3E)-enoyl-CoA + H2O</text>
        <dbReference type="Rhea" id="RHEA:20724"/>
        <dbReference type="ChEBI" id="CHEBI:15377"/>
        <dbReference type="ChEBI" id="CHEBI:58521"/>
        <dbReference type="ChEBI" id="CHEBI:137480"/>
        <dbReference type="EC" id="4.2.1.17"/>
    </reaction>
</comment>
<evidence type="ECO:0000313" key="8">
    <source>
        <dbReference type="EMBL" id="PNH02824.1"/>
    </source>
</evidence>
<evidence type="ECO:0000256" key="2">
    <source>
        <dbReference type="ARBA" id="ARBA00023002"/>
    </source>
</evidence>
<dbReference type="PANTHER" id="PTHR48075">
    <property type="entry name" value="3-HYDROXYACYL-COA DEHYDROGENASE FAMILY PROTEIN"/>
    <property type="match status" value="1"/>
</dbReference>
<dbReference type="Gene3D" id="1.10.1040.10">
    <property type="entry name" value="N-(1-d-carboxylethyl)-l-norvaline Dehydrogenase, domain 2"/>
    <property type="match status" value="1"/>
</dbReference>
<evidence type="ECO:0000313" key="9">
    <source>
        <dbReference type="Proteomes" id="UP000236333"/>
    </source>
</evidence>
<dbReference type="InterPro" id="IPR036291">
    <property type="entry name" value="NAD(P)-bd_dom_sf"/>
</dbReference>
<proteinExistence type="inferred from homology"/>
<dbReference type="GO" id="GO:0070403">
    <property type="term" value="F:NAD+ binding"/>
    <property type="evidence" value="ECO:0007669"/>
    <property type="project" value="InterPro"/>
</dbReference>
<dbReference type="Proteomes" id="UP000236333">
    <property type="component" value="Unassembled WGS sequence"/>
</dbReference>
<feature type="non-terminal residue" evidence="8">
    <location>
        <position position="1"/>
    </location>
</feature>
<dbReference type="EMBL" id="PGGS01000591">
    <property type="protein sequence ID" value="PNH02824.1"/>
    <property type="molecule type" value="Genomic_DNA"/>
</dbReference>
<name>A0A2J7ZRD3_9CHLO</name>
<evidence type="ECO:0000256" key="4">
    <source>
        <dbReference type="ARBA" id="ARBA00023717"/>
    </source>
</evidence>
<evidence type="ECO:0000256" key="5">
    <source>
        <dbReference type="PIRSR" id="PIRSR000105-1"/>
    </source>
</evidence>
<evidence type="ECO:0000259" key="6">
    <source>
        <dbReference type="Pfam" id="PF00725"/>
    </source>
</evidence>
<dbReference type="InterPro" id="IPR008927">
    <property type="entry name" value="6-PGluconate_DH-like_C_sf"/>
</dbReference>